<dbReference type="AlphaFoldDB" id="A0A167LTC0"/>
<gene>
    <name evidence="1" type="ORF">PHYBLDRAFT_72512</name>
</gene>
<organism evidence="1 2">
    <name type="scientific">Phycomyces blakesleeanus (strain ATCC 8743b / DSM 1359 / FGSC 10004 / NBRC 33097 / NRRL 1555)</name>
    <dbReference type="NCBI Taxonomy" id="763407"/>
    <lineage>
        <taxon>Eukaryota</taxon>
        <taxon>Fungi</taxon>
        <taxon>Fungi incertae sedis</taxon>
        <taxon>Mucoromycota</taxon>
        <taxon>Mucoromycotina</taxon>
        <taxon>Mucoromycetes</taxon>
        <taxon>Mucorales</taxon>
        <taxon>Phycomycetaceae</taxon>
        <taxon>Phycomyces</taxon>
    </lineage>
</organism>
<dbReference type="VEuPathDB" id="FungiDB:PHYBLDRAFT_72512"/>
<dbReference type="RefSeq" id="XP_018289096.1">
    <property type="nucleotide sequence ID" value="XM_018442669.1"/>
</dbReference>
<dbReference type="GeneID" id="29003575"/>
<name>A0A167LTC0_PHYB8</name>
<evidence type="ECO:0000313" key="1">
    <source>
        <dbReference type="EMBL" id="OAD71056.1"/>
    </source>
</evidence>
<sequence length="194" mass="22579">MSDINTTLINSVRKIEIDIAEIKQIVCMLQDQFSKQFAPAVSVKDLSIIQQSIIEQSDILAKHQEYYMMQLKRLAKDNGFAIYKCKSMWCVKSLFWRSFKSDNQKQKRRMVEKNNQDANDSSLYSDNISEMDGGKSPIIVDVLSPLTEMSVELAHKRSQRLYYILSYDIKKLVRIKEGRLVYIEVLETHEMLLG</sequence>
<dbReference type="InParanoid" id="A0A167LTC0"/>
<protein>
    <submittedName>
        <fullName evidence="1">Uncharacterized protein</fullName>
    </submittedName>
</protein>
<keyword evidence="2" id="KW-1185">Reference proteome</keyword>
<accession>A0A167LTC0</accession>
<proteinExistence type="predicted"/>
<dbReference type="Proteomes" id="UP000077315">
    <property type="component" value="Unassembled WGS sequence"/>
</dbReference>
<reference evidence="2" key="1">
    <citation type="submission" date="2015-06" db="EMBL/GenBank/DDBJ databases">
        <title>Expansion of signal transduction pathways in fungi by whole-genome duplication.</title>
        <authorList>
            <consortium name="DOE Joint Genome Institute"/>
            <person name="Corrochano L.M."/>
            <person name="Kuo A."/>
            <person name="Marcet-Houben M."/>
            <person name="Polaino S."/>
            <person name="Salamov A."/>
            <person name="Villalobos J.M."/>
            <person name="Alvarez M.I."/>
            <person name="Avalos J."/>
            <person name="Benito E.P."/>
            <person name="Benoit I."/>
            <person name="Burger G."/>
            <person name="Camino L.P."/>
            <person name="Canovas D."/>
            <person name="Cerda-Olmedo E."/>
            <person name="Cheng J.-F."/>
            <person name="Dominguez A."/>
            <person name="Elias M."/>
            <person name="Eslava A.P."/>
            <person name="Glaser F."/>
            <person name="Grimwood J."/>
            <person name="Gutierrez G."/>
            <person name="Heitman J."/>
            <person name="Henrissat B."/>
            <person name="Iturriaga E.A."/>
            <person name="Lang B.F."/>
            <person name="Lavin J.L."/>
            <person name="Lee S."/>
            <person name="Li W."/>
            <person name="Lindquist E."/>
            <person name="Lopez-Garcia S."/>
            <person name="Luque E.M."/>
            <person name="Marcos A.T."/>
            <person name="Martin J."/>
            <person name="McCluskey K."/>
            <person name="Medina H.R."/>
            <person name="Miralles-Duran A."/>
            <person name="Miyazaki A."/>
            <person name="Munoz-Torres E."/>
            <person name="Oguiza J.A."/>
            <person name="Ohm R."/>
            <person name="Olmedo M."/>
            <person name="Orejas M."/>
            <person name="Ortiz-Castellanos L."/>
            <person name="Pisabarro A.G."/>
            <person name="Rodriguez-Romero J."/>
            <person name="Ruiz-Herrera J."/>
            <person name="Ruiz-Vazquez R."/>
            <person name="Sanz C."/>
            <person name="Schackwitz W."/>
            <person name="Schmutz J."/>
            <person name="Shahriari M."/>
            <person name="Shelest E."/>
            <person name="Silva-Franco F."/>
            <person name="Soanes D."/>
            <person name="Syed K."/>
            <person name="Tagua V.G."/>
            <person name="Talbot N.J."/>
            <person name="Thon M."/>
            <person name="De vries R.P."/>
            <person name="Wiebenga A."/>
            <person name="Yadav J.S."/>
            <person name="Braun E.L."/>
            <person name="Baker S."/>
            <person name="Garre V."/>
            <person name="Horwitz B."/>
            <person name="Torres-Martinez S."/>
            <person name="Idnurm A."/>
            <person name="Herrera-Estrella A."/>
            <person name="Gabaldon T."/>
            <person name="Grigoriev I.V."/>
        </authorList>
    </citation>
    <scope>NUCLEOTIDE SEQUENCE [LARGE SCALE GENOMIC DNA]</scope>
    <source>
        <strain evidence="2">NRRL 1555(-)</strain>
    </source>
</reference>
<evidence type="ECO:0000313" key="2">
    <source>
        <dbReference type="Proteomes" id="UP000077315"/>
    </source>
</evidence>
<dbReference type="EMBL" id="KV440987">
    <property type="protein sequence ID" value="OAD71056.1"/>
    <property type="molecule type" value="Genomic_DNA"/>
</dbReference>